<protein>
    <submittedName>
        <fullName evidence="1">Uncharacterized protein</fullName>
    </submittedName>
</protein>
<keyword evidence="2" id="KW-1185">Reference proteome</keyword>
<sequence length="51" mass="5769">MVWALRRLTWESELFDPPSGTVLARLTIDSPTVRLWVPDERSTTVNGAVID</sequence>
<dbReference type="EMBL" id="JBFXLU010000030">
    <property type="protein sequence ID" value="KAL2851493.1"/>
    <property type="molecule type" value="Genomic_DNA"/>
</dbReference>
<evidence type="ECO:0000313" key="2">
    <source>
        <dbReference type="Proteomes" id="UP001610446"/>
    </source>
</evidence>
<dbReference type="Proteomes" id="UP001610446">
    <property type="component" value="Unassembled WGS sequence"/>
</dbReference>
<reference evidence="1 2" key="1">
    <citation type="submission" date="2024-07" db="EMBL/GenBank/DDBJ databases">
        <title>Section-level genome sequencing and comparative genomics of Aspergillus sections Usti and Cavernicolus.</title>
        <authorList>
            <consortium name="Lawrence Berkeley National Laboratory"/>
            <person name="Nybo J.L."/>
            <person name="Vesth T.C."/>
            <person name="Theobald S."/>
            <person name="Frisvad J.C."/>
            <person name="Larsen T.O."/>
            <person name="Kjaerboelling I."/>
            <person name="Rothschild-Mancinelli K."/>
            <person name="Lyhne E.K."/>
            <person name="Kogle M.E."/>
            <person name="Barry K."/>
            <person name="Clum A."/>
            <person name="Na H."/>
            <person name="Ledsgaard L."/>
            <person name="Lin J."/>
            <person name="Lipzen A."/>
            <person name="Kuo A."/>
            <person name="Riley R."/>
            <person name="Mondo S."/>
            <person name="Labutti K."/>
            <person name="Haridas S."/>
            <person name="Pangalinan J."/>
            <person name="Salamov A.A."/>
            <person name="Simmons B.A."/>
            <person name="Magnuson J.K."/>
            <person name="Chen J."/>
            <person name="Drula E."/>
            <person name="Henrissat B."/>
            <person name="Wiebenga A."/>
            <person name="Lubbers R.J."/>
            <person name="Gomes A.C."/>
            <person name="Makela M.R."/>
            <person name="Stajich J."/>
            <person name="Grigoriev I.V."/>
            <person name="Mortensen U.H."/>
            <person name="De Vries R.P."/>
            <person name="Baker S.E."/>
            <person name="Andersen M.R."/>
        </authorList>
    </citation>
    <scope>NUCLEOTIDE SEQUENCE [LARGE SCALE GENOMIC DNA]</scope>
    <source>
        <strain evidence="1 2">CBS 123904</strain>
    </source>
</reference>
<name>A0ABR4KGU2_9EURO</name>
<accession>A0ABR4KGU2</accession>
<gene>
    <name evidence="1" type="ORF">BJY01DRAFT_209115</name>
</gene>
<evidence type="ECO:0000313" key="1">
    <source>
        <dbReference type="EMBL" id="KAL2851493.1"/>
    </source>
</evidence>
<proteinExistence type="predicted"/>
<organism evidence="1 2">
    <name type="scientific">Aspergillus pseudoustus</name>
    <dbReference type="NCBI Taxonomy" id="1810923"/>
    <lineage>
        <taxon>Eukaryota</taxon>
        <taxon>Fungi</taxon>
        <taxon>Dikarya</taxon>
        <taxon>Ascomycota</taxon>
        <taxon>Pezizomycotina</taxon>
        <taxon>Eurotiomycetes</taxon>
        <taxon>Eurotiomycetidae</taxon>
        <taxon>Eurotiales</taxon>
        <taxon>Aspergillaceae</taxon>
        <taxon>Aspergillus</taxon>
        <taxon>Aspergillus subgen. Nidulantes</taxon>
    </lineage>
</organism>
<comment type="caution">
    <text evidence="1">The sequence shown here is derived from an EMBL/GenBank/DDBJ whole genome shotgun (WGS) entry which is preliminary data.</text>
</comment>